<dbReference type="EMBL" id="FOZL01000001">
    <property type="protein sequence ID" value="SFS09844.1"/>
    <property type="molecule type" value="Genomic_DNA"/>
</dbReference>
<dbReference type="AlphaFoldDB" id="A0A1I6M2H2"/>
<evidence type="ECO:0000313" key="2">
    <source>
        <dbReference type="Proteomes" id="UP000199024"/>
    </source>
</evidence>
<evidence type="ECO:0000313" key="1">
    <source>
        <dbReference type="EMBL" id="SFS09844.1"/>
    </source>
</evidence>
<sequence>MGYDLHIVRTREWADAEEEPILLDEVEALVAADPELRWSPSLDSVVTTPDGAEIRYRAAQNPAIQWREISAFRWSGDQIECKNPTPEQIVKLAQMARALNAYLVGDDGELYELKKKLFGGEKIVITKE</sequence>
<organism evidence="1 2">
    <name type="scientific">Granulicella pectinivorans</name>
    <dbReference type="NCBI Taxonomy" id="474950"/>
    <lineage>
        <taxon>Bacteria</taxon>
        <taxon>Pseudomonadati</taxon>
        <taxon>Acidobacteriota</taxon>
        <taxon>Terriglobia</taxon>
        <taxon>Terriglobales</taxon>
        <taxon>Acidobacteriaceae</taxon>
        <taxon>Granulicella</taxon>
    </lineage>
</organism>
<protein>
    <submittedName>
        <fullName evidence="1">Uncharacterized protein</fullName>
    </submittedName>
</protein>
<name>A0A1I6M2H2_9BACT</name>
<gene>
    <name evidence="1" type="ORF">SAMN05421771_1707</name>
</gene>
<accession>A0A1I6M2H2</accession>
<dbReference type="Proteomes" id="UP000199024">
    <property type="component" value="Unassembled WGS sequence"/>
</dbReference>
<dbReference type="RefSeq" id="WP_089838404.1">
    <property type="nucleotide sequence ID" value="NZ_FOZL01000001.1"/>
</dbReference>
<proteinExistence type="predicted"/>
<keyword evidence="2" id="KW-1185">Reference proteome</keyword>
<dbReference type="OrthoDB" id="288669at2"/>
<reference evidence="1 2" key="1">
    <citation type="submission" date="2016-10" db="EMBL/GenBank/DDBJ databases">
        <authorList>
            <person name="de Groot N.N."/>
        </authorList>
    </citation>
    <scope>NUCLEOTIDE SEQUENCE [LARGE SCALE GENOMIC DNA]</scope>
    <source>
        <strain evidence="1 2">DSM 21001</strain>
    </source>
</reference>